<feature type="region of interest" description="Disordered" evidence="1">
    <location>
        <begin position="133"/>
        <end position="208"/>
    </location>
</feature>
<dbReference type="EMBL" id="MN739014">
    <property type="protein sequence ID" value="QHT35212.1"/>
    <property type="molecule type" value="Genomic_DNA"/>
</dbReference>
<dbReference type="InterPro" id="IPR038718">
    <property type="entry name" value="SNF2-like_sf"/>
</dbReference>
<dbReference type="Gene3D" id="3.40.50.300">
    <property type="entry name" value="P-loop containing nucleotide triphosphate hydrolases"/>
    <property type="match status" value="1"/>
</dbReference>
<protein>
    <recommendedName>
        <fullName evidence="5">Helicase ATP-binding domain-containing protein</fullName>
    </recommendedName>
</protein>
<dbReference type="PROSITE" id="PS50030">
    <property type="entry name" value="UBA"/>
    <property type="match status" value="1"/>
</dbReference>
<evidence type="ECO:0000259" key="2">
    <source>
        <dbReference type="PROSITE" id="PS50030"/>
    </source>
</evidence>
<feature type="compositionally biased region" description="Acidic residues" evidence="1">
    <location>
        <begin position="134"/>
        <end position="149"/>
    </location>
</feature>
<dbReference type="CDD" id="cd14270">
    <property type="entry name" value="UBA"/>
    <property type="match status" value="1"/>
</dbReference>
<dbReference type="Gene3D" id="3.40.50.10810">
    <property type="entry name" value="Tandem AAA-ATPase domain"/>
    <property type="match status" value="1"/>
</dbReference>
<feature type="region of interest" description="Disordered" evidence="1">
    <location>
        <begin position="1"/>
        <end position="22"/>
    </location>
</feature>
<accession>A0A6C0F2B7</accession>
<dbReference type="InterPro" id="IPR009060">
    <property type="entry name" value="UBA-like_sf"/>
</dbReference>
<organism evidence="4">
    <name type="scientific">viral metagenome</name>
    <dbReference type="NCBI Taxonomy" id="1070528"/>
    <lineage>
        <taxon>unclassified sequences</taxon>
        <taxon>metagenomes</taxon>
        <taxon>organismal metagenomes</taxon>
    </lineage>
</organism>
<feature type="domain" description="Helicase ATP-binding" evidence="3">
    <location>
        <begin position="365"/>
        <end position="477"/>
    </location>
</feature>
<evidence type="ECO:0008006" key="5">
    <source>
        <dbReference type="Google" id="ProtNLM"/>
    </source>
</evidence>
<dbReference type="InterPro" id="IPR000330">
    <property type="entry name" value="SNF2_N"/>
</dbReference>
<sequence length="1405" mass="161367">MEEEIKGKKEKQCGRHEKYNTSRQRCEIRPYTNWPKVQYEDGLYREIASDLKDMIGAERFKRDYEDVIDIATGEKIKIKFVNAKNPRVTKKNLVAVNEPVAEVIPKKVVQPVRVIKRKPVIIGEPIIINTDKPVEEEVAPAEEDESEDDGGVRGAEAPAEEEVPAEEEDEYEDEGGVRGAEAPAEDEYEDEGGVWGATADDPRHDFLYPNLDDPNLNIKIEKRKEFNDTKYDGEAKDIVEQAEKLCSADFELMPHQSFVKNFLSFQTPYNSLLLFHGLGTGKTCSAIGITEEMRNYMKQTGIKQKIMIIASPNVQDNFMLQLFDERKLVLENGVWNLNTCVGNAILKEINPTDAKGLESDRENIINQVKAIIKQYYIFMGYTQFANYISETLELKGSADQRIINQRIKRTFNNSLIVIDEVHNIRMTDENLSKRRSADLLMQIAKYTDNMRLVLLSATPMYNSYEEIIWLTNLMNVNDGRKKIKISDIFEGPGKFKGEEGRKLLQKKLNGYVSYVRGENPYTFPYRIYPEKDPNFVYPTEQMNGKPIDADGALKYVRVYMNGIGEYQQKGYDMIIDSIRNGSEDADKAFEDKDTFGYAILQKPLEALNIVYPSKDFDPSVEYSAEDSAELIASMIGKSGLSNIMHSKELNTDKQYNFRYKPEIEQEYGRIFSPENLPKYSAKMAKICEIVKKSEGIILIYTQYIDGGAVPMALALEEIGFSRYGSDKGTKSLFKTPPVPPTARYVMLTGDATLSPNNDEDIKYLNQKENMDGKLVKVVIISRAAGEGIDFKNIRQVHIMEPWYNMNRIEQIIGRGVRNLSHCNLPFKKRNVEIFLHATSIGIVETADLYVYRLAEQKAIEIGEVTRALKEIAVDCYLNIGQTNFTTEQLYQIVKNKTIQLSLSSNPGEANEIPYEIGDKPETNANMCDYKDNCVFQCFRSPNADEIAPDISKDTYSIEFAEANNNRIIKRIKELFKRRSYYNGDELKQYINSIRISDDTENGTNKYSDEQIYSALTQLIDNSNELITDEYGRLGHLINNGDEYLFQPVEITDKNISIYERSMPVDVKFKNVTFEIRKTANTSTSNYEQIIKNLTNNFNDVFPTNHSKLMDMGYTRTDSDKVLRQTAGDFIAALEYLKESVVEHGPPRDKSKSKWWYNTFNDIKTHLKAEYGMTDNSLRAHVVSHMMDNLVFTDKITLLNRMFDGNWEAPKRTLEEEKQELDTMEALIVEHFEDKMMTAKNGDVGIILTKDNKTTRAFVLRDGVWTESNNEIEYKPLLQSSDYNDIYVTPPELLADTIGFTEWFKNDREEMFVMKVKKTTNSRTRGARLTDISLKKLISHINDVLGETKYNIINIRDYLISSKEKLEVLLEIILREYNDTNKNDKHWYLNNEQGIINKIITLSKKN</sequence>
<name>A0A6C0F2B7_9ZZZZ</name>
<dbReference type="InterPro" id="IPR014001">
    <property type="entry name" value="Helicase_ATP-bd"/>
</dbReference>
<dbReference type="PROSITE" id="PS51192">
    <property type="entry name" value="HELICASE_ATP_BIND_1"/>
    <property type="match status" value="1"/>
</dbReference>
<evidence type="ECO:0000313" key="4">
    <source>
        <dbReference type="EMBL" id="QHT35212.1"/>
    </source>
</evidence>
<dbReference type="Pfam" id="PF00271">
    <property type="entry name" value="Helicase_C"/>
    <property type="match status" value="1"/>
</dbReference>
<dbReference type="SUPFAM" id="SSF52540">
    <property type="entry name" value="P-loop containing nucleoside triphosphate hydrolases"/>
    <property type="match status" value="2"/>
</dbReference>
<dbReference type="InterPro" id="IPR027417">
    <property type="entry name" value="P-loop_NTPase"/>
</dbReference>
<dbReference type="GO" id="GO:0005524">
    <property type="term" value="F:ATP binding"/>
    <property type="evidence" value="ECO:0007669"/>
    <property type="project" value="InterPro"/>
</dbReference>
<dbReference type="InterPro" id="IPR001650">
    <property type="entry name" value="Helicase_C-like"/>
</dbReference>
<evidence type="ECO:0000256" key="1">
    <source>
        <dbReference type="SAM" id="MobiDB-lite"/>
    </source>
</evidence>
<dbReference type="Pfam" id="PF00176">
    <property type="entry name" value="SNF2-rel_dom"/>
    <property type="match status" value="1"/>
</dbReference>
<feature type="compositionally biased region" description="Acidic residues" evidence="1">
    <location>
        <begin position="183"/>
        <end position="192"/>
    </location>
</feature>
<dbReference type="InterPro" id="IPR015940">
    <property type="entry name" value="UBA"/>
</dbReference>
<feature type="domain" description="UBA" evidence="2">
    <location>
        <begin position="1096"/>
        <end position="1139"/>
    </location>
</feature>
<proteinExistence type="predicted"/>
<feature type="compositionally biased region" description="Acidic residues" evidence="1">
    <location>
        <begin position="158"/>
        <end position="174"/>
    </location>
</feature>
<dbReference type="SUPFAM" id="SSF46934">
    <property type="entry name" value="UBA-like"/>
    <property type="match status" value="1"/>
</dbReference>
<evidence type="ECO:0000259" key="3">
    <source>
        <dbReference type="PROSITE" id="PS51192"/>
    </source>
</evidence>
<reference evidence="4" key="1">
    <citation type="journal article" date="2020" name="Nature">
        <title>Giant virus diversity and host interactions through global metagenomics.</title>
        <authorList>
            <person name="Schulz F."/>
            <person name="Roux S."/>
            <person name="Paez-Espino D."/>
            <person name="Jungbluth S."/>
            <person name="Walsh D.A."/>
            <person name="Denef V.J."/>
            <person name="McMahon K.D."/>
            <person name="Konstantinidis K.T."/>
            <person name="Eloe-Fadrosh E.A."/>
            <person name="Kyrpides N.C."/>
            <person name="Woyke T."/>
        </authorList>
    </citation>
    <scope>NUCLEOTIDE SEQUENCE</scope>
    <source>
        <strain evidence="4">GVMAG-M-3300009180-1</strain>
    </source>
</reference>